<feature type="compositionally biased region" description="Basic and acidic residues" evidence="1">
    <location>
        <begin position="28"/>
        <end position="45"/>
    </location>
</feature>
<evidence type="ECO:0000313" key="2">
    <source>
        <dbReference type="EMBL" id="KAG9695631.1"/>
    </source>
</evidence>
<feature type="compositionally biased region" description="Polar residues" evidence="1">
    <location>
        <begin position="18"/>
        <end position="27"/>
    </location>
</feature>
<proteinExistence type="predicted"/>
<feature type="compositionally biased region" description="Acidic residues" evidence="1">
    <location>
        <begin position="46"/>
        <end position="64"/>
    </location>
</feature>
<sequence length="114" mass="12387">MFGKVIDGGSKRRPGPYSTRSRSSKTSEIGKTDNSHRNESIHGTDDAETDDEMDSVADDSESDLDYQPNNHADTGDEADLDGTVNEDLWPEQFPAETDVIASTIAASCYGVKLM</sequence>
<name>A0A9P8JC35_AURME</name>
<feature type="region of interest" description="Disordered" evidence="1">
    <location>
        <begin position="1"/>
        <end position="86"/>
    </location>
</feature>
<protein>
    <submittedName>
        <fullName evidence="2">Uncharacterized protein</fullName>
    </submittedName>
</protein>
<evidence type="ECO:0000256" key="1">
    <source>
        <dbReference type="SAM" id="MobiDB-lite"/>
    </source>
</evidence>
<organism evidence="2 3">
    <name type="scientific">Aureobasidium melanogenum</name>
    <name type="common">Aureobasidium pullulans var. melanogenum</name>
    <dbReference type="NCBI Taxonomy" id="46634"/>
    <lineage>
        <taxon>Eukaryota</taxon>
        <taxon>Fungi</taxon>
        <taxon>Dikarya</taxon>
        <taxon>Ascomycota</taxon>
        <taxon>Pezizomycotina</taxon>
        <taxon>Dothideomycetes</taxon>
        <taxon>Dothideomycetidae</taxon>
        <taxon>Dothideales</taxon>
        <taxon>Saccotheciaceae</taxon>
        <taxon>Aureobasidium</taxon>
    </lineage>
</organism>
<feature type="non-terminal residue" evidence="2">
    <location>
        <position position="114"/>
    </location>
</feature>
<accession>A0A9P8JC35</accession>
<dbReference type="OrthoDB" id="10481124at2759"/>
<reference evidence="2" key="2">
    <citation type="submission" date="2021-08" db="EMBL/GenBank/DDBJ databases">
        <authorList>
            <person name="Gostincar C."/>
            <person name="Sun X."/>
            <person name="Song Z."/>
            <person name="Gunde-Cimerman N."/>
        </authorList>
    </citation>
    <scope>NUCLEOTIDE SEQUENCE</scope>
    <source>
        <strain evidence="2">EXF-9911</strain>
    </source>
</reference>
<dbReference type="EMBL" id="JAHFXF010000125">
    <property type="protein sequence ID" value="KAG9695631.1"/>
    <property type="molecule type" value="Genomic_DNA"/>
</dbReference>
<dbReference type="Proteomes" id="UP000779574">
    <property type="component" value="Unassembled WGS sequence"/>
</dbReference>
<reference evidence="2" key="1">
    <citation type="journal article" date="2021" name="J Fungi (Basel)">
        <title>Virulence traits and population genomics of the black yeast Aureobasidium melanogenum.</title>
        <authorList>
            <person name="Cernosa A."/>
            <person name="Sun X."/>
            <person name="Gostincar C."/>
            <person name="Fang C."/>
            <person name="Gunde-Cimerman N."/>
            <person name="Song Z."/>
        </authorList>
    </citation>
    <scope>NUCLEOTIDE SEQUENCE</scope>
    <source>
        <strain evidence="2">EXF-9911</strain>
    </source>
</reference>
<comment type="caution">
    <text evidence="2">The sequence shown here is derived from an EMBL/GenBank/DDBJ whole genome shotgun (WGS) entry which is preliminary data.</text>
</comment>
<gene>
    <name evidence="2" type="ORF">KCU76_g4349</name>
</gene>
<dbReference type="AlphaFoldDB" id="A0A9P8JC35"/>
<evidence type="ECO:0000313" key="3">
    <source>
        <dbReference type="Proteomes" id="UP000779574"/>
    </source>
</evidence>